<gene>
    <name evidence="2" type="ORF">SAMN04488121_103499</name>
</gene>
<dbReference type="Proteomes" id="UP000199045">
    <property type="component" value="Unassembled WGS sequence"/>
</dbReference>
<organism evidence="2 3">
    <name type="scientific">Chitinophaga filiformis</name>
    <name type="common">Myxococcus filiformis</name>
    <name type="synonym">Flexibacter filiformis</name>
    <dbReference type="NCBI Taxonomy" id="104663"/>
    <lineage>
        <taxon>Bacteria</taxon>
        <taxon>Pseudomonadati</taxon>
        <taxon>Bacteroidota</taxon>
        <taxon>Chitinophagia</taxon>
        <taxon>Chitinophagales</taxon>
        <taxon>Chitinophagaceae</taxon>
        <taxon>Chitinophaga</taxon>
    </lineage>
</organism>
<protein>
    <recommendedName>
        <fullName evidence="4">S9 family peptidase</fullName>
    </recommendedName>
</protein>
<evidence type="ECO:0008006" key="4">
    <source>
        <dbReference type="Google" id="ProtNLM"/>
    </source>
</evidence>
<evidence type="ECO:0000256" key="1">
    <source>
        <dbReference type="SAM" id="SignalP"/>
    </source>
</evidence>
<keyword evidence="1" id="KW-0732">Signal</keyword>
<accession>A0A1G7RLY2</accession>
<evidence type="ECO:0000313" key="2">
    <source>
        <dbReference type="EMBL" id="SDG11100.1"/>
    </source>
</evidence>
<dbReference type="RefSeq" id="WP_089833089.1">
    <property type="nucleotide sequence ID" value="NZ_FNBN01000003.1"/>
</dbReference>
<dbReference type="OrthoDB" id="611612at2"/>
<dbReference type="AlphaFoldDB" id="A0A1G7RLY2"/>
<evidence type="ECO:0000313" key="3">
    <source>
        <dbReference type="Proteomes" id="UP000199045"/>
    </source>
</evidence>
<reference evidence="2 3" key="1">
    <citation type="submission" date="2016-10" db="EMBL/GenBank/DDBJ databases">
        <authorList>
            <person name="de Groot N.N."/>
        </authorList>
    </citation>
    <scope>NUCLEOTIDE SEQUENCE [LARGE SCALE GENOMIC DNA]</scope>
    <source>
        <strain evidence="2 3">DSM 527</strain>
    </source>
</reference>
<dbReference type="EMBL" id="FNBN01000003">
    <property type="protein sequence ID" value="SDG11100.1"/>
    <property type="molecule type" value="Genomic_DNA"/>
</dbReference>
<feature type="signal peptide" evidence="1">
    <location>
        <begin position="1"/>
        <end position="19"/>
    </location>
</feature>
<sequence>MKKITLMCMVTLLQAFAYAQFKTVAETPLFEEPETGYAKILQLKNGNTVVVHLSARNGIDLTIYNPEHKLAGFKHHDPSFGKLKGARVNAIFETNGTIALLISEVQERTPVLHKLLFDGTTGNLEWEEKIAEAEKYLFKDVRWIPEFDPVNSFSVSKDPYSDNYAVFIRRDNSGLADKNQMEVVVYNGNHQELSRAFYQPAFKYASLNYLDMAVLGDDRVCILGFAYNEIASGDREGQLVMMTLPKNGRRMTSELLDLSENRIADSAIVRFNPVTKKLMLLGTAHIEDANPQPYQGFLLIIDPFKAKVEQEINIYPTEADVQKKKLYGAKETFTGMPQDLVINDDGSFSIIYEELINEKHTPRDATPYTYYMLNDVAVASFDVNGKMLSTSFIPKKQYLKNTSYPSFYIAQRKMSAQHLIQAEQYRSFAYLHTKNKLYVLMNDAEQNTHPENGNIVQLRALSGGQAYSYVTGTPAPQRSLFFGPLRKDEKHTLAVFNLSDYNKATNTYVTLKLEMTSTARKSRLVWLTPEE</sequence>
<name>A0A1G7RLY2_CHIFI</name>
<feature type="chain" id="PRO_5011752735" description="S9 family peptidase" evidence="1">
    <location>
        <begin position="20"/>
        <end position="531"/>
    </location>
</feature>
<proteinExistence type="predicted"/>